<dbReference type="Gene3D" id="2.60.200.20">
    <property type="match status" value="1"/>
</dbReference>
<dbReference type="InterPro" id="IPR000253">
    <property type="entry name" value="FHA_dom"/>
</dbReference>
<dbReference type="EMBL" id="SDPP02000004">
    <property type="protein sequence ID" value="KAA1374689.1"/>
    <property type="molecule type" value="Genomic_DNA"/>
</dbReference>
<evidence type="ECO:0000259" key="3">
    <source>
        <dbReference type="PROSITE" id="PS50006"/>
    </source>
</evidence>
<accession>A0A641AIH5</accession>
<keyword evidence="1" id="KW-0597">Phosphoprotein</keyword>
<feature type="domain" description="FHA" evidence="3">
    <location>
        <begin position="114"/>
        <end position="168"/>
    </location>
</feature>
<keyword evidence="5" id="KW-1185">Reference proteome</keyword>
<protein>
    <submittedName>
        <fullName evidence="4">FHA domain-containing protein</fullName>
    </submittedName>
</protein>
<dbReference type="AlphaFoldDB" id="A0A641AIH5"/>
<organism evidence="4 5">
    <name type="scientific">Aeromicrobium fastidiosum</name>
    <dbReference type="NCBI Taxonomy" id="52699"/>
    <lineage>
        <taxon>Bacteria</taxon>
        <taxon>Bacillati</taxon>
        <taxon>Actinomycetota</taxon>
        <taxon>Actinomycetes</taxon>
        <taxon>Propionibacteriales</taxon>
        <taxon>Nocardioidaceae</taxon>
        <taxon>Aeromicrobium</taxon>
    </lineage>
</organism>
<dbReference type="InterPro" id="IPR008984">
    <property type="entry name" value="SMAD_FHA_dom_sf"/>
</dbReference>
<reference evidence="4" key="1">
    <citation type="submission" date="2019-09" db="EMBL/GenBank/DDBJ databases">
        <authorList>
            <person name="Li J."/>
        </authorList>
    </citation>
    <scope>NUCLEOTIDE SEQUENCE [LARGE SCALE GENOMIC DNA]</scope>
    <source>
        <strain evidence="4">NRBC 14897</strain>
    </source>
</reference>
<name>A0A641AIH5_9ACTN</name>
<dbReference type="SUPFAM" id="SSF49879">
    <property type="entry name" value="SMAD/FHA domain"/>
    <property type="match status" value="1"/>
</dbReference>
<gene>
    <name evidence="4" type="ORF">ESP62_014955</name>
</gene>
<feature type="region of interest" description="Disordered" evidence="2">
    <location>
        <begin position="43"/>
        <end position="64"/>
    </location>
</feature>
<comment type="caution">
    <text evidence="4">The sequence shown here is derived from an EMBL/GenBank/DDBJ whole genome shotgun (WGS) entry which is preliminary data.</text>
</comment>
<evidence type="ECO:0000256" key="1">
    <source>
        <dbReference type="ARBA" id="ARBA00022553"/>
    </source>
</evidence>
<evidence type="ECO:0000313" key="4">
    <source>
        <dbReference type="EMBL" id="KAA1374689.1"/>
    </source>
</evidence>
<sequence>MQPAATRDDDPGATIAEVGDSRFDAMFGVTVPGRRLEDAAVRESLPAGVEPQPASPASVLGDHDGRTTTAVERAALLAGRISPPRVSAAAVSAPTARATMTFSTGRSVELDRPVVVGRSPRAHGASSAEMPHLVVIDNPYVSGTHLSAAIEDGVVVVTDLSTNGTLLTAPGEASRRLDKGLGVVVPDASVLKLSDDISVTITITAGH</sequence>
<evidence type="ECO:0000256" key="2">
    <source>
        <dbReference type="SAM" id="MobiDB-lite"/>
    </source>
</evidence>
<dbReference type="PROSITE" id="PS50006">
    <property type="entry name" value="FHA_DOMAIN"/>
    <property type="match status" value="1"/>
</dbReference>
<evidence type="ECO:0000313" key="5">
    <source>
        <dbReference type="Proteomes" id="UP001515100"/>
    </source>
</evidence>
<dbReference type="OrthoDB" id="3774661at2"/>
<proteinExistence type="predicted"/>
<dbReference type="Proteomes" id="UP001515100">
    <property type="component" value="Unassembled WGS sequence"/>
</dbReference>